<organism evidence="1 2">
    <name type="scientific">Coccidioides posadasii RMSCC 3488</name>
    <dbReference type="NCBI Taxonomy" id="454284"/>
    <lineage>
        <taxon>Eukaryota</taxon>
        <taxon>Fungi</taxon>
        <taxon>Dikarya</taxon>
        <taxon>Ascomycota</taxon>
        <taxon>Pezizomycotina</taxon>
        <taxon>Eurotiomycetes</taxon>
        <taxon>Eurotiomycetidae</taxon>
        <taxon>Onygenales</taxon>
        <taxon>Onygenaceae</taxon>
        <taxon>Coccidioides</taxon>
    </lineage>
</organism>
<gene>
    <name evidence="1" type="ORF">CPAG_09506</name>
</gene>
<reference evidence="2" key="3">
    <citation type="journal article" date="2010" name="Genome Res.">
        <title>Population genomic sequencing of Coccidioides fungi reveals recent hybridization and transposon control.</title>
        <authorList>
            <person name="Neafsey D.E."/>
            <person name="Barker B.M."/>
            <person name="Sharpton T.J."/>
            <person name="Stajich J.E."/>
            <person name="Park D.J."/>
            <person name="Whiston E."/>
            <person name="Hung C.-Y."/>
            <person name="McMahan C."/>
            <person name="White J."/>
            <person name="Sykes S."/>
            <person name="Heiman D."/>
            <person name="Young S."/>
            <person name="Zeng Q."/>
            <person name="Abouelleil A."/>
            <person name="Aftuck L."/>
            <person name="Bessette D."/>
            <person name="Brown A."/>
            <person name="FitzGerald M."/>
            <person name="Lui A."/>
            <person name="Macdonald J.P."/>
            <person name="Priest M."/>
            <person name="Orbach M.J."/>
            <person name="Galgiani J.N."/>
            <person name="Kirkland T.N."/>
            <person name="Cole G.T."/>
            <person name="Birren B.W."/>
            <person name="Henn M.R."/>
            <person name="Taylor J.W."/>
            <person name="Rounsley S.D."/>
        </authorList>
    </citation>
    <scope>NUCLEOTIDE SEQUENCE [LARGE SCALE GENOMIC DNA]</scope>
    <source>
        <strain evidence="2">RMSCC 3488</strain>
    </source>
</reference>
<evidence type="ECO:0000313" key="1">
    <source>
        <dbReference type="EMBL" id="KMM73217.1"/>
    </source>
</evidence>
<dbReference type="EMBL" id="DS268114">
    <property type="protein sequence ID" value="KMM73217.1"/>
    <property type="molecule type" value="Genomic_DNA"/>
</dbReference>
<protein>
    <submittedName>
        <fullName evidence="1">Uncharacterized protein</fullName>
    </submittedName>
</protein>
<dbReference type="Proteomes" id="UP000054567">
    <property type="component" value="Unassembled WGS sequence"/>
</dbReference>
<sequence length="70" mass="7911">MRAALTRERIARDSIRRVSGWHYMKGCLVAVYILGAEPLQLRKSPQTGAKLCCCSSSPRYSMPSDKMLHK</sequence>
<dbReference type="AlphaFoldDB" id="A0A0J6IMS8"/>
<proteinExistence type="predicted"/>
<accession>A0A0J6IMS8</accession>
<reference evidence="2" key="2">
    <citation type="journal article" date="2009" name="Genome Res.">
        <title>Comparative genomic analyses of the human fungal pathogens Coccidioides and their relatives.</title>
        <authorList>
            <person name="Sharpton T.J."/>
            <person name="Stajich J.E."/>
            <person name="Rounsley S.D."/>
            <person name="Gardner M.J."/>
            <person name="Wortman J.R."/>
            <person name="Jordar V.S."/>
            <person name="Maiti R."/>
            <person name="Kodira C.D."/>
            <person name="Neafsey D.E."/>
            <person name="Zeng Q."/>
            <person name="Hung C.-Y."/>
            <person name="McMahan C."/>
            <person name="Muszewska A."/>
            <person name="Grynberg M."/>
            <person name="Mandel M.A."/>
            <person name="Kellner E.M."/>
            <person name="Barker B.M."/>
            <person name="Galgiani J.N."/>
            <person name="Orbach M.J."/>
            <person name="Kirkland T.N."/>
            <person name="Cole G.T."/>
            <person name="Henn M.R."/>
            <person name="Birren B.W."/>
            <person name="Taylor J.W."/>
        </authorList>
    </citation>
    <scope>NUCLEOTIDE SEQUENCE [LARGE SCALE GENOMIC DNA]</scope>
    <source>
        <strain evidence="2">RMSCC 3488</strain>
    </source>
</reference>
<name>A0A0J6IMS8_COCPO</name>
<reference evidence="1 2" key="1">
    <citation type="submission" date="2007-06" db="EMBL/GenBank/DDBJ databases">
        <title>The Genome Sequence of Coccidioides posadasii RMSCC_3488.</title>
        <authorList>
            <consortium name="Coccidioides Genome Resources Consortium"/>
            <consortium name="The Broad Institute Genome Sequencing Platform"/>
            <person name="Henn M.R."/>
            <person name="Sykes S."/>
            <person name="Young S."/>
            <person name="Jaffe D."/>
            <person name="Berlin A."/>
            <person name="Alvarez P."/>
            <person name="Butler J."/>
            <person name="Gnerre S."/>
            <person name="Grabherr M."/>
            <person name="Mauceli E."/>
            <person name="Brockman W."/>
            <person name="Kodira C."/>
            <person name="Alvarado L."/>
            <person name="Zeng Q."/>
            <person name="Crawford M."/>
            <person name="Antoine C."/>
            <person name="Devon K."/>
            <person name="Galgiani J."/>
            <person name="Orsborn K."/>
            <person name="Lewis M.L."/>
            <person name="Nusbaum C."/>
            <person name="Galagan J."/>
            <person name="Birren B."/>
        </authorList>
    </citation>
    <scope>NUCLEOTIDE SEQUENCE [LARGE SCALE GENOMIC DNA]</scope>
    <source>
        <strain evidence="1 2">RMSCC 3488</strain>
    </source>
</reference>
<dbReference type="VEuPathDB" id="FungiDB:CPAG_09506"/>
<evidence type="ECO:0000313" key="2">
    <source>
        <dbReference type="Proteomes" id="UP000054567"/>
    </source>
</evidence>